<feature type="coiled-coil region" evidence="1">
    <location>
        <begin position="579"/>
        <end position="617"/>
    </location>
</feature>
<organism evidence="3 4">
    <name type="scientific">Neocallimastix californiae</name>
    <dbReference type="NCBI Taxonomy" id="1754190"/>
    <lineage>
        <taxon>Eukaryota</taxon>
        <taxon>Fungi</taxon>
        <taxon>Fungi incertae sedis</taxon>
        <taxon>Chytridiomycota</taxon>
        <taxon>Chytridiomycota incertae sedis</taxon>
        <taxon>Neocallimastigomycetes</taxon>
        <taxon>Neocallimastigales</taxon>
        <taxon>Neocallimastigaceae</taxon>
        <taxon>Neocallimastix</taxon>
    </lineage>
</organism>
<feature type="compositionally biased region" description="Basic and acidic residues" evidence="2">
    <location>
        <begin position="22"/>
        <end position="36"/>
    </location>
</feature>
<proteinExistence type="predicted"/>
<feature type="coiled-coil region" evidence="1">
    <location>
        <begin position="176"/>
        <end position="235"/>
    </location>
</feature>
<dbReference type="EMBL" id="MCOG01000582">
    <property type="protein sequence ID" value="ORX97847.1"/>
    <property type="molecule type" value="Genomic_DNA"/>
</dbReference>
<evidence type="ECO:0000256" key="1">
    <source>
        <dbReference type="SAM" id="Coils"/>
    </source>
</evidence>
<evidence type="ECO:0000313" key="4">
    <source>
        <dbReference type="Proteomes" id="UP000193920"/>
    </source>
</evidence>
<gene>
    <name evidence="3" type="ORF">LY90DRAFT_520037</name>
</gene>
<comment type="caution">
    <text evidence="3">The sequence shown here is derived from an EMBL/GenBank/DDBJ whole genome shotgun (WGS) entry which is preliminary data.</text>
</comment>
<feature type="compositionally biased region" description="Low complexity" evidence="2">
    <location>
        <begin position="1"/>
        <end position="17"/>
    </location>
</feature>
<accession>A0A1Y1YIG8</accession>
<keyword evidence="4" id="KW-1185">Reference proteome</keyword>
<feature type="region of interest" description="Disordered" evidence="2">
    <location>
        <begin position="1"/>
        <end position="97"/>
    </location>
</feature>
<name>A0A1Y1YIG8_9FUNG</name>
<dbReference type="AlphaFoldDB" id="A0A1Y1YIG8"/>
<reference evidence="3 4" key="1">
    <citation type="submission" date="2016-08" db="EMBL/GenBank/DDBJ databases">
        <title>A Parts List for Fungal Cellulosomes Revealed by Comparative Genomics.</title>
        <authorList>
            <consortium name="DOE Joint Genome Institute"/>
            <person name="Haitjema C.H."/>
            <person name="Gilmore S.P."/>
            <person name="Henske J.K."/>
            <person name="Solomon K.V."/>
            <person name="De Groot R."/>
            <person name="Kuo A."/>
            <person name="Mondo S.J."/>
            <person name="Salamov A.A."/>
            <person name="Labutti K."/>
            <person name="Zhao Z."/>
            <person name="Chiniquy J."/>
            <person name="Barry K."/>
            <person name="Brewer H.M."/>
            <person name="Purvine S.O."/>
            <person name="Wright A.T."/>
            <person name="Boxma B."/>
            <person name="Van Alen T."/>
            <person name="Hackstein J.H."/>
            <person name="Baker S.E."/>
            <person name="Grigoriev I.V."/>
            <person name="O'Malley M.A."/>
        </authorList>
    </citation>
    <scope>NUCLEOTIDE SEQUENCE [LARGE SCALE GENOMIC DNA]</scope>
    <source>
        <strain evidence="3 4">G1</strain>
    </source>
</reference>
<dbReference type="Proteomes" id="UP000193920">
    <property type="component" value="Unassembled WGS sequence"/>
</dbReference>
<keyword evidence="1" id="KW-0175">Coiled coil</keyword>
<feature type="coiled-coil region" evidence="1">
    <location>
        <begin position="367"/>
        <end position="401"/>
    </location>
</feature>
<evidence type="ECO:0000313" key="3">
    <source>
        <dbReference type="EMBL" id="ORX97847.1"/>
    </source>
</evidence>
<feature type="compositionally biased region" description="Polar residues" evidence="2">
    <location>
        <begin position="70"/>
        <end position="79"/>
    </location>
</feature>
<evidence type="ECO:0000256" key="2">
    <source>
        <dbReference type="SAM" id="MobiDB-lite"/>
    </source>
</evidence>
<sequence>MVPKNKNNNNNNNNKSNTASKSVKEASGSREEKKESSPSVAHPTEGTTKKVVEAPQVASGTNPKVVESAVPSSSGQSEPTETKVMAPSNSDSQVEEKKPPLAALLLPHEEDIEMKNEDSFSSVTMEEIDNYWKHIPDEIPSLESTNKNQYGCSGLINSFNPNNPGNTFILSNDKMFKDLKSENELLKQQMVQQQNQINALISQLSNLTTNANSTIELNKQIIHDKENAIEQLKKRNRDDLDIQDMEIYKTQNDVEDLKKRLNIFKINTNNNVKQLESNFNYNQEVIKEAQRTLQSQDESLNKQHKLIEDLNNKVVTIYNTLQTADKGKNKSDEVSLIRLNQTKKELETFKAEMNLKFKLQDKLVSSYSKVQDNLTKIAERLNNYQDQIDNINNQIKLEGSNLTDEKINELTTSQIDLQNKYNNTLKALNNIKINNTDIDKNFKDQIKTINNNISKYNLDLRESNLQKQYQNLVLQNPKTTKFFKYEVTKNSIILSLADPKYANLVNKLILKHYQTLWKNHINLDEPTIDDLSFYINDPNNSLNISLGDSMDKDAKSFVGNSTMENFKKTFGDQLRKELKDELDEEKATSSKNSKNLKEMHERAIKEMNDKYNQLNFEESYNTYQKFIQSLHNDNISDEEYFSAITGKTYKPNESLSSFENRIRDLESQVIPNEPQSISQWYFIKENNEEERVENHKQVVVFSPDEFEAIKDVEGSSLLFYKTFKHNCPRYKGKSTGYDDLRDFKFYLQNYAPPSNEIQIINAFEYFVSNKEDTKKWYKNEKRIVLNKLRDNPRLKGILMWYEFNKIISKFEYKFCEFTQIEQENYWNNISGISSLNLSKLRNLVQQIEKVSINLNKEYGERVIKLISCIHDPKYFKFLQKNMCRLPITNKSIDLKIRDNINKTIYFDTLKILFTKLQENEGNSSIIKNFDCLFTNYKNTKTVKHHSKNSALELKQSAFKLKKSSKKLKNVSIAKSSHNSTTNEIILGENTEVNNIEDHLLRTSSHQNQLIIQSLLE</sequence>
<protein>
    <submittedName>
        <fullName evidence="3">Uncharacterized protein</fullName>
    </submittedName>
</protein>